<organism evidence="4 5">
    <name type="scientific">Pseudomonas nitroreducens</name>
    <dbReference type="NCBI Taxonomy" id="46680"/>
    <lineage>
        <taxon>Bacteria</taxon>
        <taxon>Pseudomonadati</taxon>
        <taxon>Pseudomonadota</taxon>
        <taxon>Gammaproteobacteria</taxon>
        <taxon>Pseudomonadales</taxon>
        <taxon>Pseudomonadaceae</taxon>
        <taxon>Pseudomonas</taxon>
    </lineage>
</organism>
<dbReference type="Pfam" id="PF04773">
    <property type="entry name" value="FecR"/>
    <property type="match status" value="1"/>
</dbReference>
<dbReference type="PANTHER" id="PTHR30273:SF2">
    <property type="entry name" value="PROTEIN FECR"/>
    <property type="match status" value="1"/>
</dbReference>
<sequence>MKDESILETAADWVLRLDENDCSTSERQAFERWYASDERHRQAVDQMRGLIGQLHGLQNERQAAGMAIASTFASKQRRVPRALLGLGVVAFGLAALLAANGDWRQDLQADLHTAPGEWRRERLADDSVLLLAGNSAVKLHYDQGQRSVELLRGEVLVEVAPDPQRPFRVTTADGSMRALGTRFVVNLQAQDTQLSMLHSRVSAQSADGSRTQEVAAGEQVRITRDDVQSLGKVDPASVDQAWQRHQLVVRDAPLGEVLDQLSRQQRGYWSYDDPALNHLRISAVLPLDDSARALALIEEILPVKVRRFTPWLVRISAEANQE</sequence>
<dbReference type="InterPro" id="IPR012373">
    <property type="entry name" value="Ferrdict_sens_TM"/>
</dbReference>
<dbReference type="GO" id="GO:0016989">
    <property type="term" value="F:sigma factor antagonist activity"/>
    <property type="evidence" value="ECO:0007669"/>
    <property type="project" value="TreeGrafter"/>
</dbReference>
<reference evidence="4 5" key="1">
    <citation type="submission" date="2020-08" db="EMBL/GenBank/DDBJ databases">
        <title>Functional genomics of gut bacteria from endangered species of beetles.</title>
        <authorList>
            <person name="Carlos-Shanley C."/>
        </authorList>
    </citation>
    <scope>NUCLEOTIDE SEQUENCE [LARGE SCALE GENOMIC DNA]</scope>
    <source>
        <strain evidence="4 5">S00179</strain>
    </source>
</reference>
<evidence type="ECO:0000259" key="2">
    <source>
        <dbReference type="Pfam" id="PF04773"/>
    </source>
</evidence>
<name>A0A7W7P5V4_PSENT</name>
<feature type="domain" description="FecR protein" evidence="2">
    <location>
        <begin position="110"/>
        <end position="201"/>
    </location>
</feature>
<dbReference type="Proteomes" id="UP000566995">
    <property type="component" value="Unassembled WGS sequence"/>
</dbReference>
<dbReference type="PANTHER" id="PTHR30273">
    <property type="entry name" value="PERIPLASMIC SIGNAL SENSOR AND SIGMA FACTOR ACTIVATOR FECR-RELATED"/>
    <property type="match status" value="1"/>
</dbReference>
<proteinExistence type="predicted"/>
<keyword evidence="1" id="KW-1133">Transmembrane helix</keyword>
<dbReference type="Pfam" id="PF16220">
    <property type="entry name" value="DUF4880"/>
    <property type="match status" value="1"/>
</dbReference>
<dbReference type="Gene3D" id="2.60.120.1440">
    <property type="match status" value="1"/>
</dbReference>
<dbReference type="EMBL" id="JACHLI010000045">
    <property type="protein sequence ID" value="MBB4867697.1"/>
    <property type="molecule type" value="Genomic_DNA"/>
</dbReference>
<dbReference type="InterPro" id="IPR032623">
    <property type="entry name" value="FecR_N"/>
</dbReference>
<gene>
    <name evidence="4" type="ORF">HNP46_006616</name>
</gene>
<keyword evidence="1" id="KW-0472">Membrane</keyword>
<evidence type="ECO:0000256" key="1">
    <source>
        <dbReference type="SAM" id="Phobius"/>
    </source>
</evidence>
<evidence type="ECO:0000313" key="5">
    <source>
        <dbReference type="Proteomes" id="UP000566995"/>
    </source>
</evidence>
<feature type="domain" description="FecR N-terminal" evidence="3">
    <location>
        <begin position="9"/>
        <end position="48"/>
    </location>
</feature>
<dbReference type="AlphaFoldDB" id="A0A7W7P5V4"/>
<protein>
    <submittedName>
        <fullName evidence="4">Transmembrane sensor</fullName>
    </submittedName>
</protein>
<evidence type="ECO:0000259" key="3">
    <source>
        <dbReference type="Pfam" id="PF16220"/>
    </source>
</evidence>
<keyword evidence="1 4" id="KW-0812">Transmembrane</keyword>
<comment type="caution">
    <text evidence="4">The sequence shown here is derived from an EMBL/GenBank/DDBJ whole genome shotgun (WGS) entry which is preliminary data.</text>
</comment>
<dbReference type="RefSeq" id="WP_184597483.1">
    <property type="nucleotide sequence ID" value="NZ_JACHLI010000045.1"/>
</dbReference>
<feature type="transmembrane region" description="Helical" evidence="1">
    <location>
        <begin position="82"/>
        <end position="99"/>
    </location>
</feature>
<dbReference type="PIRSF" id="PIRSF018266">
    <property type="entry name" value="FecR"/>
    <property type="match status" value="1"/>
</dbReference>
<dbReference type="InterPro" id="IPR006860">
    <property type="entry name" value="FecR"/>
</dbReference>
<accession>A0A7W7P5V4</accession>
<evidence type="ECO:0000313" key="4">
    <source>
        <dbReference type="EMBL" id="MBB4867697.1"/>
    </source>
</evidence>